<evidence type="ECO:0000256" key="14">
    <source>
        <dbReference type="ARBA" id="ARBA00042452"/>
    </source>
</evidence>
<comment type="similarity">
    <text evidence="3">Belongs to the peptidase M1 family.</text>
</comment>
<evidence type="ECO:0000256" key="12">
    <source>
        <dbReference type="ARBA" id="ARBA00023049"/>
    </source>
</evidence>
<dbReference type="Pfam" id="PF01433">
    <property type="entry name" value="Peptidase_M1"/>
    <property type="match status" value="1"/>
</dbReference>
<dbReference type="Gene3D" id="3.30.30.170">
    <property type="match status" value="1"/>
</dbReference>
<feature type="active site" description="Proton donor" evidence="15">
    <location>
        <position position="148"/>
    </location>
</feature>
<dbReference type="InterPro" id="IPR016189">
    <property type="entry name" value="Transl_init_fac_IF2/IF5_N"/>
</dbReference>
<evidence type="ECO:0000256" key="3">
    <source>
        <dbReference type="ARBA" id="ARBA00010136"/>
    </source>
</evidence>
<keyword evidence="6" id="KW-0396">Initiation factor</keyword>
<reference evidence="20" key="1">
    <citation type="submission" date="2018-08" db="EMBL/GenBank/DDBJ databases">
        <authorList>
            <person name="Cornetti L."/>
        </authorList>
    </citation>
    <scope>NUCLEOTIDE SEQUENCE</scope>
    <source>
        <strain evidence="20">CH-H-1</strain>
    </source>
</reference>
<keyword evidence="8 16" id="KW-0479">Metal-binding</keyword>
<dbReference type="EMBL" id="LR010684">
    <property type="protein sequence ID" value="SVE80303.1"/>
    <property type="molecule type" value="mRNA"/>
</dbReference>
<evidence type="ECO:0000256" key="4">
    <source>
        <dbReference type="ARBA" id="ARBA00010397"/>
    </source>
</evidence>
<name>A0A4Y7MJI3_9CRUS</name>
<dbReference type="PRINTS" id="PR00756">
    <property type="entry name" value="ALADIPTASE"/>
</dbReference>
<dbReference type="SUPFAM" id="SSF100966">
    <property type="entry name" value="Translation initiation factor 2 beta, aIF2beta, N-terminal domain"/>
    <property type="match status" value="1"/>
</dbReference>
<feature type="binding site" evidence="16">
    <location>
        <position position="64"/>
    </location>
    <ligand>
        <name>Zn(2+)</name>
        <dbReference type="ChEBI" id="CHEBI:29105"/>
        <note>catalytic</note>
    </ligand>
</feature>
<organism evidence="20">
    <name type="scientific">Daphnia magna</name>
    <dbReference type="NCBI Taxonomy" id="35525"/>
    <lineage>
        <taxon>Eukaryota</taxon>
        <taxon>Metazoa</taxon>
        <taxon>Ecdysozoa</taxon>
        <taxon>Arthropoda</taxon>
        <taxon>Crustacea</taxon>
        <taxon>Branchiopoda</taxon>
        <taxon>Diplostraca</taxon>
        <taxon>Cladocera</taxon>
        <taxon>Anomopoda</taxon>
        <taxon>Daphniidae</taxon>
        <taxon>Daphnia</taxon>
    </lineage>
</organism>
<dbReference type="SUPFAM" id="SSF75689">
    <property type="entry name" value="Zinc-binding domain of translation initiation factor 2 beta"/>
    <property type="match status" value="1"/>
</dbReference>
<feature type="domain" description="Peptidase M1 leukotriene A4 hydrolase/aminopeptidase C-terminal" evidence="19">
    <location>
        <begin position="230"/>
        <end position="342"/>
    </location>
</feature>
<feature type="active site" description="Proton acceptor" evidence="15">
    <location>
        <position position="61"/>
    </location>
</feature>
<feature type="region of interest" description="Disordered" evidence="17">
    <location>
        <begin position="363"/>
        <end position="390"/>
    </location>
</feature>
<proteinExistence type="evidence at transcript level"/>
<feature type="domain" description="Translation initiation factor IF2/IF5" evidence="18">
    <location>
        <begin position="505"/>
        <end position="614"/>
    </location>
</feature>
<gene>
    <name evidence="20" type="primary">EOG090X0AVX</name>
</gene>
<dbReference type="GO" id="GO:0004301">
    <property type="term" value="F:epoxide hydrolase activity"/>
    <property type="evidence" value="ECO:0007669"/>
    <property type="project" value="TreeGrafter"/>
</dbReference>
<comment type="cofactor">
    <cofactor evidence="16">
        <name>Zn(2+)</name>
        <dbReference type="ChEBI" id="CHEBI:29105"/>
    </cofactor>
    <text evidence="16">Binds 1 zinc ion per subunit.</text>
</comment>
<dbReference type="SMART" id="SM01263">
    <property type="entry name" value="Leuk-A4-hydro_C"/>
    <property type="match status" value="1"/>
</dbReference>
<dbReference type="GO" id="GO:0003743">
    <property type="term" value="F:translation initiation factor activity"/>
    <property type="evidence" value="ECO:0007669"/>
    <property type="project" value="UniProtKB-KW"/>
</dbReference>
<dbReference type="AlphaFoldDB" id="A0A4Y7MJI3"/>
<keyword evidence="7" id="KW-0645">Protease</keyword>
<dbReference type="InterPro" id="IPR002735">
    <property type="entry name" value="Transl_init_fac_IF2/IF5_dom"/>
</dbReference>
<dbReference type="Gene3D" id="1.25.40.320">
    <property type="entry name" value="Peptidase M1, leukotriene A4 hydrolase/aminopeptidase C-terminal domain"/>
    <property type="match status" value="1"/>
</dbReference>
<dbReference type="GO" id="GO:0043171">
    <property type="term" value="P:peptide catabolic process"/>
    <property type="evidence" value="ECO:0007669"/>
    <property type="project" value="TreeGrafter"/>
</dbReference>
<dbReference type="InterPro" id="IPR001930">
    <property type="entry name" value="Peptidase_M1"/>
</dbReference>
<protein>
    <recommendedName>
        <fullName evidence="13">Eukaryotic translation initiation factor 2 subunit 2</fullName>
    </recommendedName>
    <alternativeName>
        <fullName evidence="14">Eukaryotic translation initiation factor 2 subunit beta</fullName>
    </alternativeName>
</protein>
<evidence type="ECO:0000256" key="7">
    <source>
        <dbReference type="ARBA" id="ARBA00022670"/>
    </source>
</evidence>
<keyword evidence="10 16" id="KW-0862">Zinc</keyword>
<dbReference type="OrthoDB" id="10255414at2759"/>
<keyword evidence="11" id="KW-0648">Protein biosynthesis</keyword>
<dbReference type="GO" id="GO:0004177">
    <property type="term" value="F:aminopeptidase activity"/>
    <property type="evidence" value="ECO:0007669"/>
    <property type="project" value="TreeGrafter"/>
</dbReference>
<dbReference type="Gene3D" id="1.10.390.10">
    <property type="entry name" value="Neutral Protease Domain 2"/>
    <property type="match status" value="1"/>
</dbReference>
<dbReference type="SMART" id="SM00653">
    <property type="entry name" value="eIF2B_5"/>
    <property type="match status" value="1"/>
</dbReference>
<dbReference type="InterPro" id="IPR016190">
    <property type="entry name" value="Transl_init_fac_IF2/IF5_Zn-bd"/>
</dbReference>
<dbReference type="SUPFAM" id="SSF48371">
    <property type="entry name" value="ARM repeat"/>
    <property type="match status" value="1"/>
</dbReference>
<evidence type="ECO:0000256" key="5">
    <source>
        <dbReference type="ARBA" id="ARBA00022490"/>
    </source>
</evidence>
<dbReference type="GO" id="GO:0008237">
    <property type="term" value="F:metallopeptidase activity"/>
    <property type="evidence" value="ECO:0007669"/>
    <property type="project" value="UniProtKB-KW"/>
</dbReference>
<dbReference type="Pfam" id="PF09127">
    <property type="entry name" value="Leuk-A4-hydro_C"/>
    <property type="match status" value="1"/>
</dbReference>
<evidence type="ECO:0000256" key="11">
    <source>
        <dbReference type="ARBA" id="ARBA00022917"/>
    </source>
</evidence>
<evidence type="ECO:0000256" key="17">
    <source>
        <dbReference type="SAM" id="MobiDB-lite"/>
    </source>
</evidence>
<dbReference type="InterPro" id="IPR027268">
    <property type="entry name" value="Peptidase_M4/M1_CTD_sf"/>
</dbReference>
<dbReference type="GO" id="GO:0005829">
    <property type="term" value="C:cytosol"/>
    <property type="evidence" value="ECO:0007669"/>
    <property type="project" value="TreeGrafter"/>
</dbReference>
<comment type="subcellular location">
    <subcellularLocation>
        <location evidence="2">Cell membrane</location>
        <topology evidence="2">Lipid-anchor</topology>
        <topology evidence="2">GPI-anchor</topology>
    </subcellularLocation>
    <subcellularLocation>
        <location evidence="1">Cytoplasm</location>
    </subcellularLocation>
</comment>
<evidence type="ECO:0000256" key="16">
    <source>
        <dbReference type="PIRSR" id="PIRSR634015-3"/>
    </source>
</evidence>
<evidence type="ECO:0000259" key="18">
    <source>
        <dbReference type="SMART" id="SM00653"/>
    </source>
</evidence>
<dbReference type="InterPro" id="IPR034015">
    <property type="entry name" value="M1_LTA4H"/>
</dbReference>
<keyword evidence="5" id="KW-0963">Cytoplasm</keyword>
<keyword evidence="9" id="KW-0378">Hydrolase</keyword>
<evidence type="ECO:0000256" key="15">
    <source>
        <dbReference type="PIRSR" id="PIRSR634015-1"/>
    </source>
</evidence>
<sequence>MTEAQLSAAEDVCGPYVWGVYDLLVLPPSFPFGGMENPCLTFVTPTLIAGDRSLVDVIAHEIAHSWTGNLVTNSNFEHFWLNEGFTVFVERKIVGRLHGEPFRHFAAIGGKTYLADTIESMGASNPLTSLMPDLTGIDPDDSFSTVPYEKGQAFLWYLEELVGGPGEFDPFLKSYIANFQYRSIETDDFVQYLKHYFQNTAAAEKLEKVDWQTWFHSPGMPPTFANYDDSLAVPCKALCQLWSDWNNKGCPEPISMSPEDLKTLSPSQIQEFLAQLLLGPPLSCQTIEKMQQIYGLNGVQNAEIKLSWCIPARHVYNVIFLVNCWCCRINIFSTMAEEEAIFDPSLKKKKKKAKKTPFDFDAALAGGTAGNEPAEVEVGKENENPEEEEIKEVDDLDLESFGKKKKKSKKKAFPIEDLEVASPEVEGQDGEAVEDQEDLDLDFSKSLKKKKKKKITGAVEEEKDEKEESTGVAWTTDGDYTYDELLNRVFNIMREKNPEMVAGEKKKFTMRPPQVVRIGTKKTSFANFSEICKMLHRQPKHVLAFLLAELGTSGSVDGNNQLIIKGRFQQKQMENVLRRYVKEYVTCHTCRSPDTILQKDTRLFFLQCETCGSRCSVASIKSGFQAVTGKRAAIRAKTA</sequence>
<dbReference type="PANTHER" id="PTHR45726:SF3">
    <property type="entry name" value="LEUKOTRIENE A-4 HYDROLASE"/>
    <property type="match status" value="1"/>
</dbReference>
<dbReference type="FunFam" id="3.30.2010.30:FF:000001">
    <property type="entry name" value="Leukotriene A(4) hydrolase"/>
    <property type="match status" value="1"/>
</dbReference>
<evidence type="ECO:0000256" key="13">
    <source>
        <dbReference type="ARBA" id="ARBA00040874"/>
    </source>
</evidence>
<dbReference type="InterPro" id="IPR038502">
    <property type="entry name" value="M1_LTA-4_hydro/amino_C_sf"/>
</dbReference>
<dbReference type="InterPro" id="IPR016024">
    <property type="entry name" value="ARM-type_fold"/>
</dbReference>
<dbReference type="PANTHER" id="PTHR45726">
    <property type="entry name" value="LEUKOTRIENE A-4 HYDROLASE"/>
    <property type="match status" value="1"/>
</dbReference>
<dbReference type="GO" id="GO:0008270">
    <property type="term" value="F:zinc ion binding"/>
    <property type="evidence" value="ECO:0007669"/>
    <property type="project" value="InterPro"/>
</dbReference>
<dbReference type="FunFam" id="1.10.390.10:FF:000003">
    <property type="entry name" value="Leukotriene A(4) hydrolase"/>
    <property type="match status" value="1"/>
</dbReference>
<dbReference type="GO" id="GO:0005886">
    <property type="term" value="C:plasma membrane"/>
    <property type="evidence" value="ECO:0007669"/>
    <property type="project" value="UniProtKB-SubCell"/>
</dbReference>
<evidence type="ECO:0000256" key="8">
    <source>
        <dbReference type="ARBA" id="ARBA00022723"/>
    </source>
</evidence>
<feature type="binding site" evidence="16">
    <location>
        <position position="83"/>
    </location>
    <ligand>
        <name>Zn(2+)</name>
        <dbReference type="ChEBI" id="CHEBI:29105"/>
        <note>catalytic</note>
    </ligand>
</feature>
<keyword evidence="12" id="KW-0482">Metalloprotease</keyword>
<dbReference type="SUPFAM" id="SSF55486">
    <property type="entry name" value="Metalloproteases ('zincins'), catalytic domain"/>
    <property type="match status" value="1"/>
</dbReference>
<evidence type="ECO:0000256" key="9">
    <source>
        <dbReference type="ARBA" id="ARBA00022801"/>
    </source>
</evidence>
<dbReference type="InterPro" id="IPR014782">
    <property type="entry name" value="Peptidase_M1_dom"/>
</dbReference>
<evidence type="ECO:0000256" key="2">
    <source>
        <dbReference type="ARBA" id="ARBA00004609"/>
    </source>
</evidence>
<evidence type="ECO:0000256" key="1">
    <source>
        <dbReference type="ARBA" id="ARBA00004496"/>
    </source>
</evidence>
<dbReference type="Gene3D" id="3.30.2010.30">
    <property type="match status" value="1"/>
</dbReference>
<evidence type="ECO:0000256" key="6">
    <source>
        <dbReference type="ARBA" id="ARBA00022540"/>
    </source>
</evidence>
<accession>A0A4Y7MJI3</accession>
<evidence type="ECO:0000256" key="10">
    <source>
        <dbReference type="ARBA" id="ARBA00022833"/>
    </source>
</evidence>
<dbReference type="GO" id="GO:0006508">
    <property type="term" value="P:proteolysis"/>
    <property type="evidence" value="ECO:0007669"/>
    <property type="project" value="UniProtKB-KW"/>
</dbReference>
<dbReference type="Pfam" id="PF01873">
    <property type="entry name" value="eIF-5_eIF-2B"/>
    <property type="match status" value="1"/>
</dbReference>
<dbReference type="InterPro" id="IPR015211">
    <property type="entry name" value="Peptidase_M1_C"/>
</dbReference>
<evidence type="ECO:0000313" key="20">
    <source>
        <dbReference type="EMBL" id="SVE80303.1"/>
    </source>
</evidence>
<feature type="binding site" evidence="16">
    <location>
        <position position="60"/>
    </location>
    <ligand>
        <name>Zn(2+)</name>
        <dbReference type="ChEBI" id="CHEBI:29105"/>
        <note>catalytic</note>
    </ligand>
</feature>
<comment type="similarity">
    <text evidence="4">Belongs to the eIF-2-beta/eIF-5 family.</text>
</comment>
<evidence type="ECO:0000259" key="19">
    <source>
        <dbReference type="SMART" id="SM01263"/>
    </source>
</evidence>
<dbReference type="FunFam" id="3.30.30.170:FF:000001">
    <property type="entry name" value="Eukaryotic translation initiation factor 2 subunit"/>
    <property type="match status" value="1"/>
</dbReference>